<evidence type="ECO:0000256" key="6">
    <source>
        <dbReference type="ARBA" id="ARBA00022837"/>
    </source>
</evidence>
<dbReference type="STRING" id="1160497.A0A1L9VGT5"/>
<protein>
    <recommendedName>
        <fullName evidence="8">Carboxylic ester hydrolase</fullName>
        <ecNumber evidence="8">3.1.1.-</ecNumber>
    </recommendedName>
</protein>
<evidence type="ECO:0000313" key="9">
    <source>
        <dbReference type="EMBL" id="OJJ83137.1"/>
    </source>
</evidence>
<gene>
    <name evidence="9" type="ORF">ASPGLDRAFT_48518</name>
</gene>
<keyword evidence="5 8" id="KW-0378">Hydrolase</keyword>
<dbReference type="AlphaFoldDB" id="A0A1L9VGT5"/>
<keyword evidence="10" id="KW-1185">Reference proteome</keyword>
<proteinExistence type="inferred from homology"/>
<keyword evidence="3" id="KW-0479">Metal-binding</keyword>
<evidence type="ECO:0000256" key="4">
    <source>
        <dbReference type="ARBA" id="ARBA00022729"/>
    </source>
</evidence>
<dbReference type="EMBL" id="KV878900">
    <property type="protein sequence ID" value="OJJ83137.1"/>
    <property type="molecule type" value="Genomic_DNA"/>
</dbReference>
<dbReference type="OrthoDB" id="3039123at2759"/>
<dbReference type="Proteomes" id="UP000184300">
    <property type="component" value="Unassembled WGS sequence"/>
</dbReference>
<reference evidence="10" key="1">
    <citation type="journal article" date="2017" name="Genome Biol.">
        <title>Comparative genomics reveals high biological diversity and specific adaptations in the industrially and medically important fungal genus Aspergillus.</title>
        <authorList>
            <person name="de Vries R.P."/>
            <person name="Riley R."/>
            <person name="Wiebenga A."/>
            <person name="Aguilar-Osorio G."/>
            <person name="Amillis S."/>
            <person name="Uchima C.A."/>
            <person name="Anderluh G."/>
            <person name="Asadollahi M."/>
            <person name="Askin M."/>
            <person name="Barry K."/>
            <person name="Battaglia E."/>
            <person name="Bayram O."/>
            <person name="Benocci T."/>
            <person name="Braus-Stromeyer S.A."/>
            <person name="Caldana C."/>
            <person name="Canovas D."/>
            <person name="Cerqueira G.C."/>
            <person name="Chen F."/>
            <person name="Chen W."/>
            <person name="Choi C."/>
            <person name="Clum A."/>
            <person name="Dos Santos R.A."/>
            <person name="Damasio A.R."/>
            <person name="Diallinas G."/>
            <person name="Emri T."/>
            <person name="Fekete E."/>
            <person name="Flipphi M."/>
            <person name="Freyberg S."/>
            <person name="Gallo A."/>
            <person name="Gournas C."/>
            <person name="Habgood R."/>
            <person name="Hainaut M."/>
            <person name="Harispe M.L."/>
            <person name="Henrissat B."/>
            <person name="Hilden K.S."/>
            <person name="Hope R."/>
            <person name="Hossain A."/>
            <person name="Karabika E."/>
            <person name="Karaffa L."/>
            <person name="Karanyi Z."/>
            <person name="Krasevec N."/>
            <person name="Kuo A."/>
            <person name="Kusch H."/>
            <person name="LaButti K."/>
            <person name="Lagendijk E.L."/>
            <person name="Lapidus A."/>
            <person name="Levasseur A."/>
            <person name="Lindquist E."/>
            <person name="Lipzen A."/>
            <person name="Logrieco A.F."/>
            <person name="MacCabe A."/>
            <person name="Maekelae M.R."/>
            <person name="Malavazi I."/>
            <person name="Melin P."/>
            <person name="Meyer V."/>
            <person name="Mielnichuk N."/>
            <person name="Miskei M."/>
            <person name="Molnar A.P."/>
            <person name="Mule G."/>
            <person name="Ngan C.Y."/>
            <person name="Orejas M."/>
            <person name="Orosz E."/>
            <person name="Ouedraogo J.P."/>
            <person name="Overkamp K.M."/>
            <person name="Park H.-S."/>
            <person name="Perrone G."/>
            <person name="Piumi F."/>
            <person name="Punt P.J."/>
            <person name="Ram A.F."/>
            <person name="Ramon A."/>
            <person name="Rauscher S."/>
            <person name="Record E."/>
            <person name="Riano-Pachon D.M."/>
            <person name="Robert V."/>
            <person name="Roehrig J."/>
            <person name="Ruller R."/>
            <person name="Salamov A."/>
            <person name="Salih N.S."/>
            <person name="Samson R.A."/>
            <person name="Sandor E."/>
            <person name="Sanguinetti M."/>
            <person name="Schuetze T."/>
            <person name="Sepcic K."/>
            <person name="Shelest E."/>
            <person name="Sherlock G."/>
            <person name="Sophianopoulou V."/>
            <person name="Squina F.M."/>
            <person name="Sun H."/>
            <person name="Susca A."/>
            <person name="Todd R.B."/>
            <person name="Tsang A."/>
            <person name="Unkles S.E."/>
            <person name="van de Wiele N."/>
            <person name="van Rossen-Uffink D."/>
            <person name="Oliveira J.V."/>
            <person name="Vesth T.C."/>
            <person name="Visser J."/>
            <person name="Yu J.-H."/>
            <person name="Zhou M."/>
            <person name="Andersen M.R."/>
            <person name="Archer D.B."/>
            <person name="Baker S.E."/>
            <person name="Benoit I."/>
            <person name="Brakhage A.A."/>
            <person name="Braus G.H."/>
            <person name="Fischer R."/>
            <person name="Frisvad J.C."/>
            <person name="Goldman G.H."/>
            <person name="Houbraken J."/>
            <person name="Oakley B."/>
            <person name="Pocsi I."/>
            <person name="Scazzocchio C."/>
            <person name="Seiboth B."/>
            <person name="vanKuyk P.A."/>
            <person name="Wortman J."/>
            <person name="Dyer P.S."/>
            <person name="Grigoriev I.V."/>
        </authorList>
    </citation>
    <scope>NUCLEOTIDE SEQUENCE [LARGE SCALE GENOMIC DNA]</scope>
    <source>
        <strain evidence="10">CBS 516.65</strain>
    </source>
</reference>
<dbReference type="Gene3D" id="3.40.50.1820">
    <property type="entry name" value="alpha/beta hydrolase"/>
    <property type="match status" value="1"/>
</dbReference>
<dbReference type="InterPro" id="IPR029058">
    <property type="entry name" value="AB_hydrolase_fold"/>
</dbReference>
<name>A0A1L9VGT5_ASPGL</name>
<keyword evidence="2" id="KW-0719">Serine esterase</keyword>
<dbReference type="InterPro" id="IPR011118">
    <property type="entry name" value="Tannase/feruloyl_esterase"/>
</dbReference>
<dbReference type="Pfam" id="PF07519">
    <property type="entry name" value="Tannase"/>
    <property type="match status" value="1"/>
</dbReference>
<dbReference type="RefSeq" id="XP_022399835.1">
    <property type="nucleotide sequence ID" value="XM_022546913.1"/>
</dbReference>
<comment type="similarity">
    <text evidence="1 8">Belongs to the tannase family.</text>
</comment>
<dbReference type="PANTHER" id="PTHR33938">
    <property type="entry name" value="FERULOYL ESTERASE B-RELATED"/>
    <property type="match status" value="1"/>
</dbReference>
<keyword evidence="6" id="KW-0106">Calcium</keyword>
<dbReference type="GO" id="GO:0046872">
    <property type="term" value="F:metal ion binding"/>
    <property type="evidence" value="ECO:0007669"/>
    <property type="project" value="UniProtKB-KW"/>
</dbReference>
<evidence type="ECO:0000256" key="7">
    <source>
        <dbReference type="ARBA" id="ARBA00023157"/>
    </source>
</evidence>
<evidence type="ECO:0000256" key="1">
    <source>
        <dbReference type="ARBA" id="ARBA00006249"/>
    </source>
</evidence>
<dbReference type="EC" id="3.1.1.-" evidence="8"/>
<evidence type="ECO:0000256" key="2">
    <source>
        <dbReference type="ARBA" id="ARBA00022487"/>
    </source>
</evidence>
<organism evidence="9 10">
    <name type="scientific">Aspergillus glaucus CBS 516.65</name>
    <dbReference type="NCBI Taxonomy" id="1160497"/>
    <lineage>
        <taxon>Eukaryota</taxon>
        <taxon>Fungi</taxon>
        <taxon>Dikarya</taxon>
        <taxon>Ascomycota</taxon>
        <taxon>Pezizomycotina</taxon>
        <taxon>Eurotiomycetes</taxon>
        <taxon>Eurotiomycetidae</taxon>
        <taxon>Eurotiales</taxon>
        <taxon>Aspergillaceae</taxon>
        <taxon>Aspergillus</taxon>
        <taxon>Aspergillus subgen. Aspergillus</taxon>
    </lineage>
</organism>
<keyword evidence="7" id="KW-1015">Disulfide bond</keyword>
<dbReference type="PANTHER" id="PTHR33938:SF13">
    <property type="entry name" value="CARBOXYLIC ESTER HYDROLASE"/>
    <property type="match status" value="1"/>
</dbReference>
<dbReference type="GO" id="GO:0030600">
    <property type="term" value="F:feruloyl esterase activity"/>
    <property type="evidence" value="ECO:0007669"/>
    <property type="project" value="UniProtKB-ARBA"/>
</dbReference>
<evidence type="ECO:0000313" key="10">
    <source>
        <dbReference type="Proteomes" id="UP000184300"/>
    </source>
</evidence>
<keyword evidence="4" id="KW-0732">Signal</keyword>
<dbReference type="GeneID" id="34463174"/>
<dbReference type="VEuPathDB" id="FungiDB:ASPGLDRAFT_48518"/>
<evidence type="ECO:0000256" key="5">
    <source>
        <dbReference type="ARBA" id="ARBA00022801"/>
    </source>
</evidence>
<accession>A0A1L9VGT5</accession>
<sequence>MNLSTIPMTACAPSAIAPPTVLGAEILSLSASPVTNFSFDVFADFNYNHGEISITNASFCNITVTYTHPGQNDIVNVETWLPLSNWNERLQATGGGGWQAGRFVLSQFFMAGAIGEGYAVTTTDAGLGDSPTSWALKSDGNVDLYALQNLGSRSLHDQAVIGKSLIRSFYGRDPAYSYWSGCSQGGRQGLMLAQRYPTAYDGIAASAPAIYWPQFVSSFTYPYLFSSWTQESPQSCELEYLTAEAIAYCDPMDGVVDGLISDVSFCNYDPFSAVNSTFNCSSTGHTMQLSKGAAMLADAVWSGARSTQGEFLWYGLNPGANISGFGNDGTNAQAPSGVQGLWIGLFLQKLQNYNNTVIDHEDFDWLFHLGVQEYTDIIGTADPDLTEFHNAGGKLISYHGMADNSIPTEGTEHYYNAVKERLPDVHDFYRHFEVPGLGHCSGGNGGQPKTVFDALRSWVENGTAPDTLPVEFSSKDGSHQERILCPYPSKAVYQGGDSSSAESFRCVDSEKEMCS</sequence>
<dbReference type="SUPFAM" id="SSF53474">
    <property type="entry name" value="alpha/beta-Hydrolases"/>
    <property type="match status" value="1"/>
</dbReference>
<evidence type="ECO:0000256" key="3">
    <source>
        <dbReference type="ARBA" id="ARBA00022723"/>
    </source>
</evidence>
<evidence type="ECO:0000256" key="8">
    <source>
        <dbReference type="RuleBase" id="RU361238"/>
    </source>
</evidence>